<dbReference type="InterPro" id="IPR025714">
    <property type="entry name" value="Methyltranfer_dom"/>
</dbReference>
<dbReference type="Pfam" id="PF13847">
    <property type="entry name" value="Methyltransf_31"/>
    <property type="match status" value="1"/>
</dbReference>
<evidence type="ECO:0000259" key="7">
    <source>
        <dbReference type="Pfam" id="PF12345"/>
    </source>
</evidence>
<dbReference type="Proteomes" id="UP000636394">
    <property type="component" value="Unassembled WGS sequence"/>
</dbReference>
<reference evidence="9 10" key="1">
    <citation type="submission" date="2019-11" db="EMBL/GenBank/DDBJ databases">
        <title>Eggerthellaceae novel genus isolated from the rectal contents of marmort.</title>
        <authorList>
            <person name="Zhang G."/>
        </authorList>
    </citation>
    <scope>NUCLEOTIDE SEQUENCE [LARGE SCALE GENOMIC DNA]</scope>
    <source>
        <strain evidence="10">zg-886</strain>
    </source>
</reference>
<dbReference type="SUPFAM" id="SSF53335">
    <property type="entry name" value="S-adenosyl-L-methionine-dependent methyltransferases"/>
    <property type="match status" value="1"/>
</dbReference>
<dbReference type="InterPro" id="IPR058240">
    <property type="entry name" value="rSAM_sf"/>
</dbReference>
<feature type="region of interest" description="Disordered" evidence="5">
    <location>
        <begin position="1"/>
        <end position="32"/>
    </location>
</feature>
<keyword evidence="2" id="KW-0479">Metal-binding</keyword>
<dbReference type="InterPro" id="IPR007197">
    <property type="entry name" value="rSAM"/>
</dbReference>
<keyword evidence="10" id="KW-1185">Reference proteome</keyword>
<dbReference type="PANTHER" id="PTHR43728:SF1">
    <property type="entry name" value="FE-S OXIDOREDUCTASE"/>
    <property type="match status" value="1"/>
</dbReference>
<accession>A0ABX0IFI5</accession>
<dbReference type="SFLD" id="SFLDS00029">
    <property type="entry name" value="Radical_SAM"/>
    <property type="match status" value="1"/>
</dbReference>
<dbReference type="Gene3D" id="3.20.20.70">
    <property type="entry name" value="Aldolase class I"/>
    <property type="match status" value="1"/>
</dbReference>
<evidence type="ECO:0000256" key="2">
    <source>
        <dbReference type="ARBA" id="ARBA00022723"/>
    </source>
</evidence>
<keyword evidence="1" id="KW-0949">S-adenosyl-L-methionine</keyword>
<dbReference type="Gene3D" id="3.40.50.150">
    <property type="entry name" value="Vaccinia Virus protein VP39"/>
    <property type="match status" value="1"/>
</dbReference>
<evidence type="ECO:0000259" key="6">
    <source>
        <dbReference type="Pfam" id="PF04055"/>
    </source>
</evidence>
<dbReference type="EMBL" id="WPCR01000002">
    <property type="protein sequence ID" value="NHM13567.1"/>
    <property type="molecule type" value="Genomic_DNA"/>
</dbReference>
<dbReference type="CDD" id="cd02440">
    <property type="entry name" value="AdoMet_MTases"/>
    <property type="match status" value="1"/>
</dbReference>
<evidence type="ECO:0000256" key="3">
    <source>
        <dbReference type="ARBA" id="ARBA00023004"/>
    </source>
</evidence>
<evidence type="ECO:0000256" key="4">
    <source>
        <dbReference type="ARBA" id="ARBA00023014"/>
    </source>
</evidence>
<dbReference type="InterPro" id="IPR024521">
    <property type="entry name" value="ArsS-like_C"/>
</dbReference>
<dbReference type="InterPro" id="IPR026351">
    <property type="entry name" value="rSAM_ArsS-like"/>
</dbReference>
<evidence type="ECO:0000256" key="1">
    <source>
        <dbReference type="ARBA" id="ARBA00022691"/>
    </source>
</evidence>
<name>A0ABX0IFI5_9ACTN</name>
<keyword evidence="3" id="KW-0408">Iron</keyword>
<evidence type="ECO:0000313" key="10">
    <source>
        <dbReference type="Proteomes" id="UP000636394"/>
    </source>
</evidence>
<dbReference type="NCBIfam" id="TIGR04167">
    <property type="entry name" value="rSAM_SeCys"/>
    <property type="match status" value="1"/>
</dbReference>
<dbReference type="InterPro" id="IPR013785">
    <property type="entry name" value="Aldolase_TIM"/>
</dbReference>
<dbReference type="PANTHER" id="PTHR43728">
    <property type="entry name" value="SLR0304 PROTEIN"/>
    <property type="match status" value="1"/>
</dbReference>
<comment type="caution">
    <text evidence="9">The sequence shown here is derived from an EMBL/GenBank/DDBJ whole genome shotgun (WGS) entry which is preliminary data.</text>
</comment>
<evidence type="ECO:0000256" key="5">
    <source>
        <dbReference type="SAM" id="MobiDB-lite"/>
    </source>
</evidence>
<dbReference type="Pfam" id="PF04055">
    <property type="entry name" value="Radical_SAM"/>
    <property type="match status" value="1"/>
</dbReference>
<keyword evidence="4" id="KW-0411">Iron-sulfur</keyword>
<dbReference type="Gene3D" id="3.40.5.100">
    <property type="match status" value="1"/>
</dbReference>
<dbReference type="InterPro" id="IPR029063">
    <property type="entry name" value="SAM-dependent_MTases_sf"/>
</dbReference>
<feature type="domain" description="Radical SAM core" evidence="6">
    <location>
        <begin position="435"/>
        <end position="576"/>
    </location>
</feature>
<dbReference type="SUPFAM" id="SSF102114">
    <property type="entry name" value="Radical SAM enzymes"/>
    <property type="match status" value="1"/>
</dbReference>
<sequence>MTDHVEKNPSRGLSADPPSGLSSDGAPAASADLSRARLVPSLDGSQIPDAKLSVHEQIRAYYGDILDGSDDLKTNAACCSQSAPPRYVIDVMPLIADEIIERFYGCGSPIPPALESCTVVDLGCGVGRDVYAISKLVGPSGTVIGVDMTPSQLRVAEKYRDEQAKRFGFDDSNVEFKLGYIEDLAALGIEDESVDLVVSNCVINLTPFKKQVFEEIHRVLKPGGELFFSDVFCDRRLPDEVRNDPVLRGECLGGALYQEDFRRMLRDVGFGDYLVVSEDEIHIADLAMETKVGFSGFVSQTVRVIKTDGLEDRHENYGQTAVYKGTIPEMPRYFDLTEDIRLIKGRKTAISGNMAKMLAASRYGAHFDISEAREHRGAFDRRSAQDALDAARGKLRVDAAYLDEALARCGQPSFADRVSAPEVLTAPEGLSTLQVNITYRCNLQCRHCYLECSPRRTEMMSREIMEKVLDAYDAGGFATLDITGGSPELHPDFSWFLAEAALRVGSRGGKLIVRTNLTLLEKPQYRHLLDELAASGAQVSASLPYYDAAATDAQRGNGVFEAAMRVIKELNARGYGASAASGAPGGEAPHLQLDLAYNVSGPFLPPPQDLLEDLYRAELAHAEGVAFDNLFAFNNWPLGRFAQNLLAAGLFDDYANLLVENFNALAVQRLMCRDQVNVDVDGRLYDCEVNHVLGMPIELAGRNGGVRDATVDDLLAGPLPKRAIRTHPACYSCSAGSGSSCSGSLVRDALSAQA</sequence>
<feature type="domain" description="Arsenosugar biosynthesis radical SAM protein ArsS-like C-terminal" evidence="7">
    <location>
        <begin position="604"/>
        <end position="744"/>
    </location>
</feature>
<dbReference type="CDD" id="cd01335">
    <property type="entry name" value="Radical_SAM"/>
    <property type="match status" value="1"/>
</dbReference>
<evidence type="ECO:0000259" key="8">
    <source>
        <dbReference type="Pfam" id="PF13847"/>
    </source>
</evidence>
<proteinExistence type="predicted"/>
<dbReference type="RefSeq" id="WP_166338514.1">
    <property type="nucleotide sequence ID" value="NZ_WPCR01000002.1"/>
</dbReference>
<protein>
    <submittedName>
        <fullName evidence="9">Radical SAM/Cys-rich domain protein</fullName>
    </submittedName>
</protein>
<gene>
    <name evidence="9" type="ORF">GMI68_02070</name>
</gene>
<dbReference type="Pfam" id="PF12345">
    <property type="entry name" value="DUF3641"/>
    <property type="match status" value="1"/>
</dbReference>
<feature type="domain" description="Methyltransferase" evidence="8">
    <location>
        <begin position="116"/>
        <end position="268"/>
    </location>
</feature>
<evidence type="ECO:0000313" key="9">
    <source>
        <dbReference type="EMBL" id="NHM13567.1"/>
    </source>
</evidence>
<organism evidence="9 10">
    <name type="scientific">Xiamenia xianingshaonis</name>
    <dbReference type="NCBI Taxonomy" id="2682776"/>
    <lineage>
        <taxon>Bacteria</taxon>
        <taxon>Bacillati</taxon>
        <taxon>Actinomycetota</taxon>
        <taxon>Coriobacteriia</taxon>
        <taxon>Eggerthellales</taxon>
        <taxon>Eggerthellaceae</taxon>
        <taxon>Xiamenia</taxon>
    </lineage>
</organism>
<dbReference type="SFLD" id="SFLDG01067">
    <property type="entry name" value="SPASM/twitch_domain_containing"/>
    <property type="match status" value="1"/>
</dbReference>